<name>A0A9W8AHL1_9FUNG</name>
<dbReference type="EMBL" id="JANBPY010003876">
    <property type="protein sequence ID" value="KAJ1949912.1"/>
    <property type="molecule type" value="Genomic_DNA"/>
</dbReference>
<proteinExistence type="inferred from homology"/>
<keyword evidence="6" id="KW-1185">Reference proteome</keyword>
<dbReference type="InterPro" id="IPR044996">
    <property type="entry name" value="COQ10-like"/>
</dbReference>
<comment type="subunit">
    <text evidence="2">Interacts with coenzyme Q.</text>
</comment>
<dbReference type="GO" id="GO:0048039">
    <property type="term" value="F:ubiquinone binding"/>
    <property type="evidence" value="ECO:0007669"/>
    <property type="project" value="InterPro"/>
</dbReference>
<evidence type="ECO:0000259" key="4">
    <source>
        <dbReference type="Pfam" id="PF03364"/>
    </source>
</evidence>
<dbReference type="PANTHER" id="PTHR12901:SF10">
    <property type="entry name" value="COENZYME Q-BINDING PROTEIN COQ10, MITOCHONDRIAL"/>
    <property type="match status" value="1"/>
</dbReference>
<comment type="similarity">
    <text evidence="1">Belongs to the COQ10 family.</text>
</comment>
<evidence type="ECO:0000256" key="1">
    <source>
        <dbReference type="ARBA" id="ARBA00006885"/>
    </source>
</evidence>
<reference evidence="5" key="1">
    <citation type="submission" date="2022-07" db="EMBL/GenBank/DDBJ databases">
        <title>Phylogenomic reconstructions and comparative analyses of Kickxellomycotina fungi.</title>
        <authorList>
            <person name="Reynolds N.K."/>
            <person name="Stajich J.E."/>
            <person name="Barry K."/>
            <person name="Grigoriev I.V."/>
            <person name="Crous P."/>
            <person name="Smith M.E."/>
        </authorList>
    </citation>
    <scope>NUCLEOTIDE SEQUENCE</scope>
    <source>
        <strain evidence="5">RSA 1196</strain>
    </source>
</reference>
<dbReference type="Proteomes" id="UP001150925">
    <property type="component" value="Unassembled WGS sequence"/>
</dbReference>
<dbReference type="PANTHER" id="PTHR12901">
    <property type="entry name" value="SPERM PROTEIN HOMOLOG"/>
    <property type="match status" value="1"/>
</dbReference>
<comment type="function">
    <text evidence="3">Required for the function of coenzyme Q in the respiratory chain. May serve as a chaperone or may be involved in the transport of Q6 from its site of synthesis to the catalytic sites of the respiratory complexes.</text>
</comment>
<dbReference type="InterPro" id="IPR005031">
    <property type="entry name" value="COQ10_START"/>
</dbReference>
<evidence type="ECO:0000256" key="2">
    <source>
        <dbReference type="ARBA" id="ARBA00011814"/>
    </source>
</evidence>
<accession>A0A9W8AHL1</accession>
<gene>
    <name evidence="5" type="ORF">IWQ62_006658</name>
</gene>
<dbReference type="GO" id="GO:0005739">
    <property type="term" value="C:mitochondrion"/>
    <property type="evidence" value="ECO:0007669"/>
    <property type="project" value="TreeGrafter"/>
</dbReference>
<dbReference type="GO" id="GO:0045333">
    <property type="term" value="P:cellular respiration"/>
    <property type="evidence" value="ECO:0007669"/>
    <property type="project" value="InterPro"/>
</dbReference>
<sequence>MLDWVSFSQEEFYNVVVDVAQYRHFVPWCTDSVVHGIPRESSAVCSVPEAKGTEISRCISHADLGIGFKAFKETYTSQVISESPWKVQAIAHDASIFRRLVTSWEFIPYTCIPPTTLARLSQRHIMNSKIHADYKCLVRFGIDFELNSVLYSQVADLFFNQVCKEMSHAFTSRCKQVYGQR</sequence>
<feature type="domain" description="Coenzyme Q-binding protein COQ10 START" evidence="4">
    <location>
        <begin position="5"/>
        <end position="171"/>
    </location>
</feature>
<evidence type="ECO:0000313" key="6">
    <source>
        <dbReference type="Proteomes" id="UP001150925"/>
    </source>
</evidence>
<evidence type="ECO:0000313" key="5">
    <source>
        <dbReference type="EMBL" id="KAJ1949912.1"/>
    </source>
</evidence>
<comment type="caution">
    <text evidence="5">The sequence shown here is derived from an EMBL/GenBank/DDBJ whole genome shotgun (WGS) entry which is preliminary data.</text>
</comment>
<dbReference type="Gene3D" id="3.30.530.20">
    <property type="match status" value="1"/>
</dbReference>
<dbReference type="SUPFAM" id="SSF55961">
    <property type="entry name" value="Bet v1-like"/>
    <property type="match status" value="1"/>
</dbReference>
<protein>
    <recommendedName>
        <fullName evidence="4">Coenzyme Q-binding protein COQ10 START domain-containing protein</fullName>
    </recommendedName>
</protein>
<dbReference type="AlphaFoldDB" id="A0A9W8AHL1"/>
<dbReference type="OrthoDB" id="292693at2759"/>
<dbReference type="Pfam" id="PF03364">
    <property type="entry name" value="Polyketide_cyc"/>
    <property type="match status" value="1"/>
</dbReference>
<dbReference type="CDD" id="cd07813">
    <property type="entry name" value="COQ10p_like"/>
    <property type="match status" value="1"/>
</dbReference>
<dbReference type="InterPro" id="IPR023393">
    <property type="entry name" value="START-like_dom_sf"/>
</dbReference>
<organism evidence="5 6">
    <name type="scientific">Dispira parvispora</name>
    <dbReference type="NCBI Taxonomy" id="1520584"/>
    <lineage>
        <taxon>Eukaryota</taxon>
        <taxon>Fungi</taxon>
        <taxon>Fungi incertae sedis</taxon>
        <taxon>Zoopagomycota</taxon>
        <taxon>Kickxellomycotina</taxon>
        <taxon>Dimargaritomycetes</taxon>
        <taxon>Dimargaritales</taxon>
        <taxon>Dimargaritaceae</taxon>
        <taxon>Dispira</taxon>
    </lineage>
</organism>
<evidence type="ECO:0000256" key="3">
    <source>
        <dbReference type="ARBA" id="ARBA00024947"/>
    </source>
</evidence>